<protein>
    <submittedName>
        <fullName evidence="1">Transcriptional regulator</fullName>
    </submittedName>
</protein>
<dbReference type="RefSeq" id="WP_352888450.1">
    <property type="nucleotide sequence ID" value="NZ_JBEPIJ010000005.1"/>
</dbReference>
<reference evidence="1 2" key="1">
    <citation type="submission" date="2024-06" db="EMBL/GenBank/DDBJ databases">
        <authorList>
            <person name="Li Z."/>
            <person name="Jiang Y."/>
        </authorList>
    </citation>
    <scope>NUCLEOTIDE SEQUENCE [LARGE SCALE GENOMIC DNA]</scope>
    <source>
        <strain evidence="1 2">HSW-8</strain>
    </source>
</reference>
<dbReference type="Proteomes" id="UP001465331">
    <property type="component" value="Unassembled WGS sequence"/>
</dbReference>
<comment type="caution">
    <text evidence="1">The sequence shown here is derived from an EMBL/GenBank/DDBJ whole genome shotgun (WGS) entry which is preliminary data.</text>
</comment>
<dbReference type="EMBL" id="JBEPIJ010000005">
    <property type="protein sequence ID" value="MES0873655.1"/>
    <property type="molecule type" value="Genomic_DNA"/>
</dbReference>
<dbReference type="InterPro" id="IPR002187">
    <property type="entry name" value="N-reg_PII"/>
</dbReference>
<sequence length="105" mass="11571">MHTETRTLLTVVCEASVASRLIADLERLGARGYTITEARGKGGRGVRDAGWDRSANLRLEVVCDAATAHAIASHLRDHYYDHFAMILFLAEVKVLRARKFGSDTA</sequence>
<accession>A0ABV2AA89</accession>
<organism evidence="1 2">
    <name type="scientific">Sinimarinibacterium thermocellulolyticum</name>
    <dbReference type="NCBI Taxonomy" id="3170016"/>
    <lineage>
        <taxon>Bacteria</taxon>
        <taxon>Pseudomonadati</taxon>
        <taxon>Pseudomonadota</taxon>
        <taxon>Gammaproteobacteria</taxon>
        <taxon>Nevskiales</taxon>
        <taxon>Nevskiaceae</taxon>
        <taxon>Sinimarinibacterium</taxon>
    </lineage>
</organism>
<gene>
    <name evidence="1" type="ORF">ABSH63_06510</name>
</gene>
<dbReference type="InterPro" id="IPR015867">
    <property type="entry name" value="N-reg_PII/ATP_PRibTrfase_C"/>
</dbReference>
<dbReference type="InterPro" id="IPR011322">
    <property type="entry name" value="N-reg_PII-like_a/b"/>
</dbReference>
<proteinExistence type="predicted"/>
<name>A0ABV2AA89_9GAMM</name>
<dbReference type="Gene3D" id="3.30.70.120">
    <property type="match status" value="1"/>
</dbReference>
<evidence type="ECO:0000313" key="1">
    <source>
        <dbReference type="EMBL" id="MES0873655.1"/>
    </source>
</evidence>
<dbReference type="Pfam" id="PF00543">
    <property type="entry name" value="P-II"/>
    <property type="match status" value="1"/>
</dbReference>
<dbReference type="SUPFAM" id="SSF54913">
    <property type="entry name" value="GlnB-like"/>
    <property type="match status" value="1"/>
</dbReference>
<evidence type="ECO:0000313" key="2">
    <source>
        <dbReference type="Proteomes" id="UP001465331"/>
    </source>
</evidence>
<keyword evidence="2" id="KW-1185">Reference proteome</keyword>